<dbReference type="EMBL" id="MF185718">
    <property type="protein sequence ID" value="ASX98729.1"/>
    <property type="molecule type" value="Genomic_DNA"/>
</dbReference>
<accession>A0A286N2X2</accession>
<protein>
    <submittedName>
        <fullName evidence="2">Uncharacterized protein</fullName>
    </submittedName>
</protein>
<keyword evidence="3" id="KW-1185">Reference proteome</keyword>
<dbReference type="KEGG" id="vg:40086160"/>
<evidence type="ECO:0000313" key="3">
    <source>
        <dbReference type="Proteomes" id="UP000225683"/>
    </source>
</evidence>
<evidence type="ECO:0000256" key="1">
    <source>
        <dbReference type="SAM" id="MobiDB-lite"/>
    </source>
</evidence>
<proteinExistence type="predicted"/>
<name>A0A286N2X2_9CAUD</name>
<feature type="compositionally biased region" description="Basic and acidic residues" evidence="1">
    <location>
        <begin position="36"/>
        <end position="47"/>
    </location>
</feature>
<gene>
    <name evidence="2" type="primary">60</name>
    <name evidence="2" type="ORF">SEA_COLUCCI_60</name>
</gene>
<dbReference type="RefSeq" id="YP_009610074.1">
    <property type="nucleotide sequence ID" value="NC_042000.1"/>
</dbReference>
<reference evidence="2 3" key="1">
    <citation type="submission" date="2017-06" db="EMBL/GenBank/DDBJ databases">
        <authorList>
            <person name="Conboy A.J."/>
            <person name="Conboy D.B."/>
            <person name="Kulkosky J."/>
            <person name="Cross T."/>
            <person name="Moy E.A."/>
            <person name="Stoner T.H."/>
            <person name="Garlena R.A."/>
            <person name="Russell D.A."/>
            <person name="Pope W.H."/>
            <person name="Jacobs-Sera D."/>
            <person name="Hatfull G.F."/>
        </authorList>
    </citation>
    <scope>NUCLEOTIDE SEQUENCE [LARGE SCALE GENOMIC DNA]</scope>
</reference>
<dbReference type="Proteomes" id="UP000225683">
    <property type="component" value="Genome"/>
</dbReference>
<sequence>MAWEYHTEGSPAHVWPQGDTIEHDTTDDNGGCICKPRTEEVPREDGTTGHVISHNAMDGRPE</sequence>
<feature type="region of interest" description="Disordered" evidence="1">
    <location>
        <begin position="1"/>
        <end position="62"/>
    </location>
</feature>
<evidence type="ECO:0000313" key="2">
    <source>
        <dbReference type="EMBL" id="ASX98729.1"/>
    </source>
</evidence>
<organism evidence="2 3">
    <name type="scientific">Arthrobacter phage Colucci</name>
    <dbReference type="NCBI Taxonomy" id="2015834"/>
    <lineage>
        <taxon>Viruses</taxon>
        <taxon>Duplodnaviria</taxon>
        <taxon>Heunggongvirae</taxon>
        <taxon>Uroviricota</taxon>
        <taxon>Caudoviricetes</taxon>
        <taxon>Klausavirus</taxon>
        <taxon>Klausavirus colucci</taxon>
    </lineage>
</organism>
<dbReference type="OrthoDB" id="23265at10239"/>
<dbReference type="GeneID" id="40086160"/>